<dbReference type="Proteomes" id="UP000219612">
    <property type="component" value="Unassembled WGS sequence"/>
</dbReference>
<keyword evidence="1" id="KW-0472">Membrane</keyword>
<feature type="transmembrane region" description="Helical" evidence="1">
    <location>
        <begin position="41"/>
        <end position="63"/>
    </location>
</feature>
<keyword evidence="3" id="KW-1185">Reference proteome</keyword>
<evidence type="ECO:0000313" key="2">
    <source>
        <dbReference type="EMBL" id="SNY66109.1"/>
    </source>
</evidence>
<reference evidence="2 3" key="1">
    <citation type="submission" date="2017-09" db="EMBL/GenBank/DDBJ databases">
        <authorList>
            <person name="Ehlers B."/>
            <person name="Leendertz F.H."/>
        </authorList>
    </citation>
    <scope>NUCLEOTIDE SEQUENCE [LARGE SCALE GENOMIC DNA]</scope>
    <source>
        <strain evidence="2 3">CGMCC 4.6857</strain>
    </source>
</reference>
<name>A0A285K0J4_9ACTN</name>
<accession>A0A285K0J4</accession>
<evidence type="ECO:0000313" key="3">
    <source>
        <dbReference type="Proteomes" id="UP000219612"/>
    </source>
</evidence>
<sequence length="76" mass="8594">MTNHTGFLRRLPREQPVWLYVMVGLLLLPPIALLAADGKDYSFITALLLFVPAMAALGGGLYAERWFARHRDLPRD</sequence>
<dbReference type="RefSeq" id="WP_097327469.1">
    <property type="nucleotide sequence ID" value="NZ_OBDY01000029.1"/>
</dbReference>
<feature type="transmembrane region" description="Helical" evidence="1">
    <location>
        <begin position="17"/>
        <end position="35"/>
    </location>
</feature>
<gene>
    <name evidence="2" type="ORF">SAMN05421748_12983</name>
</gene>
<dbReference type="EMBL" id="OBDY01000029">
    <property type="protein sequence ID" value="SNY66109.1"/>
    <property type="molecule type" value="Genomic_DNA"/>
</dbReference>
<organism evidence="2 3">
    <name type="scientific">Paractinoplanes atraurantiacus</name>
    <dbReference type="NCBI Taxonomy" id="1036182"/>
    <lineage>
        <taxon>Bacteria</taxon>
        <taxon>Bacillati</taxon>
        <taxon>Actinomycetota</taxon>
        <taxon>Actinomycetes</taxon>
        <taxon>Micromonosporales</taxon>
        <taxon>Micromonosporaceae</taxon>
        <taxon>Paractinoplanes</taxon>
    </lineage>
</organism>
<keyword evidence="1" id="KW-1133">Transmembrane helix</keyword>
<keyword evidence="1" id="KW-0812">Transmembrane</keyword>
<dbReference type="AlphaFoldDB" id="A0A285K0J4"/>
<protein>
    <submittedName>
        <fullName evidence="2">Uncharacterized protein</fullName>
    </submittedName>
</protein>
<evidence type="ECO:0000256" key="1">
    <source>
        <dbReference type="SAM" id="Phobius"/>
    </source>
</evidence>
<proteinExistence type="predicted"/>